<organism evidence="1 3">
    <name type="scientific">Faecalibacillus intestinalis</name>
    <dbReference type="NCBI Taxonomy" id="1982626"/>
    <lineage>
        <taxon>Bacteria</taxon>
        <taxon>Bacillati</taxon>
        <taxon>Bacillota</taxon>
        <taxon>Erysipelotrichia</taxon>
        <taxon>Erysipelotrichales</taxon>
        <taxon>Coprobacillaceae</taxon>
        <taxon>Faecalibacillus</taxon>
    </lineage>
</organism>
<dbReference type="EMBL" id="JAJDKQ010000024">
    <property type="protein sequence ID" value="MCB8562515.1"/>
    <property type="molecule type" value="Genomic_DNA"/>
</dbReference>
<dbReference type="SUPFAM" id="SSF52768">
    <property type="entry name" value="Arginase/deacetylase"/>
    <property type="match status" value="1"/>
</dbReference>
<evidence type="ECO:0000313" key="1">
    <source>
        <dbReference type="EMBL" id="BCL57377.1"/>
    </source>
</evidence>
<dbReference type="AlphaFoldDB" id="A0A7I8DXN0"/>
<dbReference type="Proteomes" id="UP001197827">
    <property type="component" value="Unassembled WGS sequence"/>
</dbReference>
<reference evidence="1" key="1">
    <citation type="journal article" date="2020" name="Microbiol. Resour. Announc.">
        <title>Complete Genome Sequence of Faecalibacillus intestinalis JCM 34082, Isolated from Feces from a Healthy Japanese Female.</title>
        <authorList>
            <person name="Sakamoto M."/>
            <person name="Ikeyama N."/>
            <person name="Toyoda A."/>
            <person name="Murakami T."/>
            <person name="Mori H."/>
            <person name="Ohkuma M."/>
        </authorList>
    </citation>
    <scope>NUCLEOTIDE SEQUENCE</scope>
    <source>
        <strain evidence="1">14EGH31</strain>
    </source>
</reference>
<dbReference type="GO" id="GO:0016813">
    <property type="term" value="F:hydrolase activity, acting on carbon-nitrogen (but not peptide) bonds, in linear amidines"/>
    <property type="evidence" value="ECO:0007669"/>
    <property type="project" value="UniProtKB-ARBA"/>
</dbReference>
<evidence type="ECO:0000313" key="3">
    <source>
        <dbReference type="Proteomes" id="UP000593842"/>
    </source>
</evidence>
<reference evidence="3" key="2">
    <citation type="submission" date="2020-09" db="EMBL/GenBank/DDBJ databases">
        <title>Complete genome sequencing of Faecalibacillus intestinalis strain 14EGH31.</title>
        <authorList>
            <person name="Sakamoto M."/>
            <person name="Murakami T."/>
            <person name="Mori H."/>
        </authorList>
    </citation>
    <scope>NUCLEOTIDE SEQUENCE [LARGE SCALE GENOMIC DNA]</scope>
    <source>
        <strain evidence="3">14EGH31</strain>
    </source>
</reference>
<dbReference type="InterPro" id="IPR023696">
    <property type="entry name" value="Ureohydrolase_dom_sf"/>
</dbReference>
<dbReference type="GeneID" id="70579524"/>
<dbReference type="RefSeq" id="WP_227408604.1">
    <property type="nucleotide sequence ID" value="NZ_AP024085.1"/>
</dbReference>
<reference evidence="2" key="3">
    <citation type="submission" date="2021-10" db="EMBL/GenBank/DDBJ databases">
        <title>Collection of gut derived symbiotic bacterial strains cultured from healthy donors.</title>
        <authorList>
            <person name="Lin H."/>
            <person name="Littmann E."/>
            <person name="Kohout C."/>
            <person name="Pamer E.G."/>
        </authorList>
    </citation>
    <scope>NUCLEOTIDE SEQUENCE</scope>
    <source>
        <strain evidence="2">DFI.5.2</strain>
    </source>
</reference>
<sequence length="249" mass="29447">MFKKQNNMTVMDFTGIYENEKFYKHKNIRWLDLHELQGVYGYCSQEARRTIEAKISNLSPEGIHFIDSGNFHYVSEFWIEKMKHDFILVVFDHHSDMMQPMFDDILSCGSWILNSLENNKYLKKVILIGIDEKQVSLIKRQDQVLYLTDDDLENREVWKKVDDLLRQYPLYISIDKDVLSQNVIQTDWDQGSMQLMEFKILLAYLFKNSQTIGIDICGECANEVGQLNEIKEDDAFNEKILSFLKKEED</sequence>
<protein>
    <submittedName>
        <fullName evidence="1 2">Arginase</fullName>
    </submittedName>
</protein>
<gene>
    <name evidence="1" type="ORF">Fi14EGH31_10890</name>
    <name evidence="2" type="ORF">LJD74_10980</name>
</gene>
<dbReference type="Gene3D" id="3.40.800.10">
    <property type="entry name" value="Ureohydrolase domain"/>
    <property type="match status" value="1"/>
</dbReference>
<proteinExistence type="predicted"/>
<dbReference type="Pfam" id="PF00491">
    <property type="entry name" value="Arginase"/>
    <property type="match status" value="1"/>
</dbReference>
<name>A0A7I8DXN0_9FIRM</name>
<dbReference type="KEGG" id="fit:Fi14EGH31_10890"/>
<evidence type="ECO:0000313" key="2">
    <source>
        <dbReference type="EMBL" id="MCB8562515.1"/>
    </source>
</evidence>
<dbReference type="GO" id="GO:0046872">
    <property type="term" value="F:metal ion binding"/>
    <property type="evidence" value="ECO:0007669"/>
    <property type="project" value="InterPro"/>
</dbReference>
<dbReference type="Proteomes" id="UP000593842">
    <property type="component" value="Chromosome"/>
</dbReference>
<accession>A0A7I8DXN0</accession>
<dbReference type="InterPro" id="IPR006035">
    <property type="entry name" value="Ureohydrolase"/>
</dbReference>
<dbReference type="EMBL" id="AP024085">
    <property type="protein sequence ID" value="BCL57377.1"/>
    <property type="molecule type" value="Genomic_DNA"/>
</dbReference>